<dbReference type="InterPro" id="IPR000031">
    <property type="entry name" value="PurE_dom"/>
</dbReference>
<name>A0A2R4WYB7_9EURY</name>
<dbReference type="Proteomes" id="UP000244727">
    <property type="component" value="Chromosome"/>
</dbReference>
<dbReference type="PANTHER" id="PTHR43064:SF1">
    <property type="entry name" value="SLL1489 PROTEIN"/>
    <property type="match status" value="1"/>
</dbReference>
<protein>
    <submittedName>
        <fullName evidence="2">Nickel pincer cofactor biosynthesis protein LarB</fullName>
    </submittedName>
</protein>
<evidence type="ECO:0000259" key="1">
    <source>
        <dbReference type="SMART" id="SM01001"/>
    </source>
</evidence>
<dbReference type="GO" id="GO:0016787">
    <property type="term" value="F:hydrolase activity"/>
    <property type="evidence" value="ECO:0007669"/>
    <property type="project" value="InterPro"/>
</dbReference>
<dbReference type="GeneID" id="36511208"/>
<gene>
    <name evidence="2" type="primary">larB</name>
    <name evidence="2" type="ORF">HARCEL1_01835</name>
</gene>
<dbReference type="AlphaFoldDB" id="A0A2R4WYB7"/>
<dbReference type="InterPro" id="IPR039476">
    <property type="entry name" value="P2CMN_synthase_LarB"/>
</dbReference>
<evidence type="ECO:0000313" key="3">
    <source>
        <dbReference type="Proteomes" id="UP000244727"/>
    </source>
</evidence>
<reference evidence="2 3" key="1">
    <citation type="submission" date="2018-04" db="EMBL/GenBank/DDBJ databases">
        <title>Halococcoides cellulosivorans gen. nov., sp. nov., an extremely halophilic cellulose-utilizing haloarchaeon from hypersaline lakes.</title>
        <authorList>
            <person name="Sorokin D.Y."/>
            <person name="Toshchakov S.V."/>
            <person name="Samarov N.I."/>
            <person name="Korzhenkov A."/>
            <person name="Kublanov I.V."/>
        </authorList>
    </citation>
    <scope>NUCLEOTIDE SEQUENCE [LARGE SCALE GENOMIC DNA]</scope>
    <source>
        <strain evidence="2 3">HArcel1</strain>
    </source>
</reference>
<dbReference type="GO" id="GO:0006189">
    <property type="term" value="P:'de novo' IMP biosynthetic process"/>
    <property type="evidence" value="ECO:0007669"/>
    <property type="project" value="InterPro"/>
</dbReference>
<dbReference type="KEGG" id="harc:HARCEL1_01835"/>
<dbReference type="RefSeq" id="WP_108380908.1">
    <property type="nucleotide sequence ID" value="NZ_CP028858.1"/>
</dbReference>
<feature type="domain" description="PurE" evidence="1">
    <location>
        <begin position="120"/>
        <end position="251"/>
    </location>
</feature>
<dbReference type="SUPFAM" id="SSF52255">
    <property type="entry name" value="N5-CAIR mutase (phosphoribosylaminoimidazole carboxylase, PurE)"/>
    <property type="match status" value="1"/>
</dbReference>
<dbReference type="Gene3D" id="3.40.50.1970">
    <property type="match status" value="1"/>
</dbReference>
<dbReference type="PANTHER" id="PTHR43064">
    <property type="entry name" value="PHOSPHORIBOSYLAMINOIMIDAZOLE CARBOXYLASE-RELATED"/>
    <property type="match status" value="1"/>
</dbReference>
<evidence type="ECO:0000313" key="2">
    <source>
        <dbReference type="EMBL" id="AWB26539.1"/>
    </source>
</evidence>
<keyword evidence="3" id="KW-1185">Reference proteome</keyword>
<organism evidence="2 3">
    <name type="scientific">Halococcoides cellulosivorans</name>
    <dbReference type="NCBI Taxonomy" id="1679096"/>
    <lineage>
        <taxon>Archaea</taxon>
        <taxon>Methanobacteriati</taxon>
        <taxon>Methanobacteriota</taxon>
        <taxon>Stenosarchaea group</taxon>
        <taxon>Halobacteria</taxon>
        <taxon>Halobacteriales</taxon>
        <taxon>Haloarculaceae</taxon>
        <taxon>Halococcoides</taxon>
    </lineage>
</organism>
<accession>A0A2R4WYB7</accession>
<sequence length="255" mass="25664">MRELLDAVAAGELSPADAEARLRGYATTGAGRFDAARRERSGVPEAILASEKTAADVAALAATAIETTGRAIVTRADRDQVAAVRDRLDAVAPAATLAHHPAARTLVAHAPTFDPPRLDATVAIATGGTADRGPATEASLIAREMGARIRLIEDVGVASLARTVDAADRLRDADVVIVAAGREGALPTVIAGLIDSPVIGLPIAAGYGRGGEGEAALDGLLQSCTALSVVNVDAGFTAGVQAGLIARSIDAARGA</sequence>
<dbReference type="Pfam" id="PF00731">
    <property type="entry name" value="AIRC"/>
    <property type="match status" value="1"/>
</dbReference>
<dbReference type="SMART" id="SM01001">
    <property type="entry name" value="AIRC"/>
    <property type="match status" value="1"/>
</dbReference>
<dbReference type="EMBL" id="CP028858">
    <property type="protein sequence ID" value="AWB26539.1"/>
    <property type="molecule type" value="Genomic_DNA"/>
</dbReference>
<dbReference type="NCBIfam" id="NF033503">
    <property type="entry name" value="LarB"/>
    <property type="match status" value="1"/>
</dbReference>
<proteinExistence type="predicted"/>